<name>A0ABY7AVC7_9ALTE</name>
<evidence type="ECO:0000313" key="2">
    <source>
        <dbReference type="Proteomes" id="UP001163726"/>
    </source>
</evidence>
<gene>
    <name evidence="1" type="ORF">OLW01_17170</name>
</gene>
<dbReference type="Proteomes" id="UP001163726">
    <property type="component" value="Plasmid pCadTS8_2"/>
</dbReference>
<reference evidence="1" key="1">
    <citation type="submission" date="2022-10" db="EMBL/GenBank/DDBJ databases">
        <title>Catenovulum adriacola sp. nov. isolated in the Harbour of Susak.</title>
        <authorList>
            <person name="Schoch T."/>
            <person name="Reich S.J."/>
            <person name="Stoeferle S."/>
            <person name="Flaiz M."/>
            <person name="Kazda M."/>
            <person name="Riedel C.U."/>
            <person name="Duerre P."/>
        </authorList>
    </citation>
    <scope>NUCLEOTIDE SEQUENCE</scope>
    <source>
        <strain evidence="1">TS8</strain>
        <plasmid evidence="1">pCadTS8_2</plasmid>
    </source>
</reference>
<keyword evidence="1" id="KW-0614">Plasmid</keyword>
<sequence length="95" mass="10885">MRKILISSLLIVSNANATPQDEVNLVRSKEQVIGCQFINNIDLTNRRKTLGLIKYLKNETHRLGGDTLLFITKVLNETYDTSDVKIKDMKVYKCK</sequence>
<evidence type="ECO:0000313" key="1">
    <source>
        <dbReference type="EMBL" id="WAJ72460.1"/>
    </source>
</evidence>
<protein>
    <submittedName>
        <fullName evidence="1">DUF4156 domain-containing protein</fullName>
    </submittedName>
</protein>
<organism evidence="1 2">
    <name type="scientific">Catenovulum adriaticum</name>
    <dbReference type="NCBI Taxonomy" id="2984846"/>
    <lineage>
        <taxon>Bacteria</taxon>
        <taxon>Pseudomonadati</taxon>
        <taxon>Pseudomonadota</taxon>
        <taxon>Gammaproteobacteria</taxon>
        <taxon>Alteromonadales</taxon>
        <taxon>Alteromonadaceae</taxon>
        <taxon>Catenovulum</taxon>
    </lineage>
</organism>
<keyword evidence="2" id="KW-1185">Reference proteome</keyword>
<geneLocation type="plasmid" evidence="1 2">
    <name>pCadTS8_2</name>
</geneLocation>
<dbReference type="EMBL" id="CP109967">
    <property type="protein sequence ID" value="WAJ72460.1"/>
    <property type="molecule type" value="Genomic_DNA"/>
</dbReference>
<dbReference type="RefSeq" id="WP_268077261.1">
    <property type="nucleotide sequence ID" value="NZ_CP109967.1"/>
</dbReference>
<accession>A0ABY7AVC7</accession>
<proteinExistence type="predicted"/>